<dbReference type="EMBL" id="KQ090040">
    <property type="protein sequence ID" value="KMT17994.1"/>
    <property type="molecule type" value="Genomic_DNA"/>
</dbReference>
<name>A0A0J8D106_BETVV</name>
<dbReference type="OrthoDB" id="2020758at2759"/>
<keyword evidence="2" id="KW-1185">Reference proteome</keyword>
<sequence length="84" mass="10053">MVVSSRENKLQRFLYSEKLRKNVKLSVTPKILNLPSCDFECLLPTRPFKNYRRPIHIWLEGAIHRLHFLLLKIFKICQLNIMSD</sequence>
<proteinExistence type="predicted"/>
<gene>
    <name evidence="1" type="ORF">BVRB_2g033390</name>
</gene>
<organism evidence="1 2">
    <name type="scientific">Beta vulgaris subsp. vulgaris</name>
    <name type="common">Beet</name>
    <dbReference type="NCBI Taxonomy" id="3555"/>
    <lineage>
        <taxon>Eukaryota</taxon>
        <taxon>Viridiplantae</taxon>
        <taxon>Streptophyta</taxon>
        <taxon>Embryophyta</taxon>
        <taxon>Tracheophyta</taxon>
        <taxon>Spermatophyta</taxon>
        <taxon>Magnoliopsida</taxon>
        <taxon>eudicotyledons</taxon>
        <taxon>Gunneridae</taxon>
        <taxon>Pentapetalae</taxon>
        <taxon>Caryophyllales</taxon>
        <taxon>Chenopodiaceae</taxon>
        <taxon>Betoideae</taxon>
        <taxon>Beta</taxon>
    </lineage>
</organism>
<dbReference type="Proteomes" id="UP000035740">
    <property type="component" value="Chromosome 2"/>
</dbReference>
<dbReference type="AlphaFoldDB" id="A0A0J8D106"/>
<evidence type="ECO:0000313" key="1">
    <source>
        <dbReference type="EMBL" id="KMT17994.1"/>
    </source>
</evidence>
<evidence type="ECO:0000313" key="2">
    <source>
        <dbReference type="Proteomes" id="UP000035740"/>
    </source>
</evidence>
<protein>
    <submittedName>
        <fullName evidence="1">Uncharacterized protein</fullName>
    </submittedName>
</protein>
<accession>A0A0J8D106</accession>
<reference evidence="1 2" key="1">
    <citation type="journal article" date="2014" name="Nature">
        <title>The genome of the recently domesticated crop plant sugar beet (Beta vulgaris).</title>
        <authorList>
            <person name="Dohm J.C."/>
            <person name="Minoche A.E."/>
            <person name="Holtgrawe D."/>
            <person name="Capella-Gutierrez S."/>
            <person name="Zakrzewski F."/>
            <person name="Tafer H."/>
            <person name="Rupp O."/>
            <person name="Sorensen T.R."/>
            <person name="Stracke R."/>
            <person name="Reinhardt R."/>
            <person name="Goesmann A."/>
            <person name="Kraft T."/>
            <person name="Schulz B."/>
            <person name="Stadler P.F."/>
            <person name="Schmidt T."/>
            <person name="Gabaldon T."/>
            <person name="Lehrach H."/>
            <person name="Weisshaar B."/>
            <person name="Himmelbauer H."/>
        </authorList>
    </citation>
    <scope>NUCLEOTIDE SEQUENCE [LARGE SCALE GENOMIC DNA]</scope>
    <source>
        <tissue evidence="1">Taproot</tissue>
    </source>
</reference>
<dbReference type="Gramene" id="KMT17994">
    <property type="protein sequence ID" value="KMT17994"/>
    <property type="gene ID" value="BVRB_2g033390"/>
</dbReference>